<dbReference type="Gene3D" id="3.40.50.2300">
    <property type="match status" value="1"/>
</dbReference>
<dbReference type="InterPro" id="IPR039420">
    <property type="entry name" value="WalR-like"/>
</dbReference>
<evidence type="ECO:0000313" key="10">
    <source>
        <dbReference type="EMBL" id="MFC6201522.1"/>
    </source>
</evidence>
<dbReference type="PANTHER" id="PTHR48111">
    <property type="entry name" value="REGULATOR OF RPOS"/>
    <property type="match status" value="1"/>
</dbReference>
<dbReference type="EMBL" id="JBHSSE010000016">
    <property type="protein sequence ID" value="MFC6201522.1"/>
    <property type="molecule type" value="Genomic_DNA"/>
</dbReference>
<evidence type="ECO:0000256" key="1">
    <source>
        <dbReference type="ARBA" id="ARBA00022553"/>
    </source>
</evidence>
<accession>A0ABW1SIH4</accession>
<evidence type="ECO:0000256" key="6">
    <source>
        <dbReference type="PROSITE-ProRule" id="PRU00169"/>
    </source>
</evidence>
<dbReference type="SUPFAM" id="SSF52172">
    <property type="entry name" value="CheY-like"/>
    <property type="match status" value="1"/>
</dbReference>
<evidence type="ECO:0000256" key="7">
    <source>
        <dbReference type="PROSITE-ProRule" id="PRU01091"/>
    </source>
</evidence>
<name>A0ABW1SIH4_9LACO</name>
<proteinExistence type="predicted"/>
<feature type="domain" description="Response regulatory" evidence="8">
    <location>
        <begin position="3"/>
        <end position="116"/>
    </location>
</feature>
<evidence type="ECO:0000256" key="4">
    <source>
        <dbReference type="ARBA" id="ARBA00023125"/>
    </source>
</evidence>
<dbReference type="SMART" id="SM00448">
    <property type="entry name" value="REC"/>
    <property type="match status" value="1"/>
</dbReference>
<dbReference type="RefSeq" id="WP_137615163.1">
    <property type="nucleotide sequence ID" value="NZ_BJDI01000002.1"/>
</dbReference>
<evidence type="ECO:0000259" key="9">
    <source>
        <dbReference type="PROSITE" id="PS51755"/>
    </source>
</evidence>
<keyword evidence="11" id="KW-1185">Reference proteome</keyword>
<dbReference type="InterPro" id="IPR036388">
    <property type="entry name" value="WH-like_DNA-bd_sf"/>
</dbReference>
<evidence type="ECO:0000259" key="8">
    <source>
        <dbReference type="PROSITE" id="PS50110"/>
    </source>
</evidence>
<dbReference type="InterPro" id="IPR001867">
    <property type="entry name" value="OmpR/PhoB-type_DNA-bd"/>
</dbReference>
<dbReference type="CDD" id="cd00383">
    <property type="entry name" value="trans_reg_C"/>
    <property type="match status" value="1"/>
</dbReference>
<dbReference type="PROSITE" id="PS51755">
    <property type="entry name" value="OMPR_PHOB"/>
    <property type="match status" value="1"/>
</dbReference>
<dbReference type="Pfam" id="PF00072">
    <property type="entry name" value="Response_reg"/>
    <property type="match status" value="1"/>
</dbReference>
<reference evidence="11" key="1">
    <citation type="journal article" date="2019" name="Int. J. Syst. Evol. Microbiol.">
        <title>The Global Catalogue of Microorganisms (GCM) 10K type strain sequencing project: providing services to taxonomists for standard genome sequencing and annotation.</title>
        <authorList>
            <consortium name="The Broad Institute Genomics Platform"/>
            <consortium name="The Broad Institute Genome Sequencing Center for Infectious Disease"/>
            <person name="Wu L."/>
            <person name="Ma J."/>
        </authorList>
    </citation>
    <scope>NUCLEOTIDE SEQUENCE [LARGE SCALE GENOMIC DNA]</scope>
    <source>
        <strain evidence="11">CCM 8930</strain>
    </source>
</reference>
<protein>
    <submittedName>
        <fullName evidence="10">Response regulator transcription factor</fullName>
    </submittedName>
</protein>
<keyword evidence="4 7" id="KW-0238">DNA-binding</keyword>
<dbReference type="PROSITE" id="PS50110">
    <property type="entry name" value="RESPONSE_REGULATORY"/>
    <property type="match status" value="1"/>
</dbReference>
<dbReference type="Pfam" id="PF00486">
    <property type="entry name" value="Trans_reg_C"/>
    <property type="match status" value="1"/>
</dbReference>
<comment type="caution">
    <text evidence="10">The sequence shown here is derived from an EMBL/GenBank/DDBJ whole genome shotgun (WGS) entry which is preliminary data.</text>
</comment>
<sequence>MATILIIEDDAAVHALLTETLTSHHYQVLSAYSGTEGLLVFKQQPVDLILLDLMLPGLPGEQVIRQLRTTSMVPVIALSAKVDQASKLDLLTHGADDYITKPFEIDELLARIAIQLRHHTEPATSQTILRYQDLCVNLETRAVTVGDAPIALTSHEFDILTVLIRHPHKVFSRANLYESVWQEAYLANDKTVNVHVSHLRLKLNKFGAHYIQTVWGIGFKLV</sequence>
<gene>
    <name evidence="10" type="ORF">ACFP1L_06515</name>
</gene>
<evidence type="ECO:0000256" key="3">
    <source>
        <dbReference type="ARBA" id="ARBA00023015"/>
    </source>
</evidence>
<keyword evidence="5" id="KW-0804">Transcription</keyword>
<dbReference type="SMART" id="SM00862">
    <property type="entry name" value="Trans_reg_C"/>
    <property type="match status" value="1"/>
</dbReference>
<dbReference type="Gene3D" id="1.10.10.10">
    <property type="entry name" value="Winged helix-like DNA-binding domain superfamily/Winged helix DNA-binding domain"/>
    <property type="match status" value="1"/>
</dbReference>
<dbReference type="InterPro" id="IPR011006">
    <property type="entry name" value="CheY-like_superfamily"/>
</dbReference>
<keyword evidence="3" id="KW-0805">Transcription regulation</keyword>
<feature type="modified residue" description="4-aspartylphosphate" evidence="6">
    <location>
        <position position="52"/>
    </location>
</feature>
<organism evidence="10 11">
    <name type="scientific">Lactiplantibacillus nangangensis</name>
    <dbReference type="NCBI Taxonomy" id="2559917"/>
    <lineage>
        <taxon>Bacteria</taxon>
        <taxon>Bacillati</taxon>
        <taxon>Bacillota</taxon>
        <taxon>Bacilli</taxon>
        <taxon>Lactobacillales</taxon>
        <taxon>Lactobacillaceae</taxon>
        <taxon>Lactiplantibacillus</taxon>
    </lineage>
</organism>
<dbReference type="PANTHER" id="PTHR48111:SF2">
    <property type="entry name" value="RESPONSE REGULATOR SAER"/>
    <property type="match status" value="1"/>
</dbReference>
<dbReference type="InterPro" id="IPR001789">
    <property type="entry name" value="Sig_transdc_resp-reg_receiver"/>
</dbReference>
<evidence type="ECO:0000256" key="2">
    <source>
        <dbReference type="ARBA" id="ARBA00023012"/>
    </source>
</evidence>
<feature type="domain" description="OmpR/PhoB-type" evidence="9">
    <location>
        <begin position="126"/>
        <end position="222"/>
    </location>
</feature>
<dbReference type="Proteomes" id="UP001596171">
    <property type="component" value="Unassembled WGS sequence"/>
</dbReference>
<feature type="DNA-binding region" description="OmpR/PhoB-type" evidence="7">
    <location>
        <begin position="126"/>
        <end position="222"/>
    </location>
</feature>
<evidence type="ECO:0000256" key="5">
    <source>
        <dbReference type="ARBA" id="ARBA00023163"/>
    </source>
</evidence>
<keyword evidence="2" id="KW-0902">Two-component regulatory system</keyword>
<evidence type="ECO:0000313" key="11">
    <source>
        <dbReference type="Proteomes" id="UP001596171"/>
    </source>
</evidence>
<keyword evidence="1 6" id="KW-0597">Phosphoprotein</keyword>